<keyword evidence="7 13" id="KW-0472">Membrane</keyword>
<feature type="transmembrane region" description="Helical" evidence="13">
    <location>
        <begin position="12"/>
        <end position="31"/>
    </location>
</feature>
<keyword evidence="15" id="KW-1185">Reference proteome</keyword>
<dbReference type="RefSeq" id="WP_379022358.1">
    <property type="nucleotide sequence ID" value="NZ_JBHRTA010000030.1"/>
</dbReference>
<evidence type="ECO:0000256" key="8">
    <source>
        <dbReference type="ARBA" id="ARBA00023315"/>
    </source>
</evidence>
<feature type="transmembrane region" description="Helical" evidence="13">
    <location>
        <begin position="139"/>
        <end position="157"/>
    </location>
</feature>
<accession>A0ABV7JLU5</accession>
<evidence type="ECO:0000256" key="10">
    <source>
        <dbReference type="ARBA" id="ARBA00023603"/>
    </source>
</evidence>
<evidence type="ECO:0000256" key="11">
    <source>
        <dbReference type="ARBA" id="ARBA00023667"/>
    </source>
</evidence>
<evidence type="ECO:0000256" key="7">
    <source>
        <dbReference type="ARBA" id="ARBA00023136"/>
    </source>
</evidence>
<feature type="transmembrane region" description="Helical" evidence="13">
    <location>
        <begin position="116"/>
        <end position="133"/>
    </location>
</feature>
<keyword evidence="3" id="KW-0808">Transferase</keyword>
<comment type="pathway">
    <text evidence="9">Carotenoid biosynthesis; staphyloxanthin biosynthesis; staphyloxanthin from farnesyl diphosphate: step 5/5.</text>
</comment>
<keyword evidence="4 13" id="KW-0812">Transmembrane</keyword>
<dbReference type="Proteomes" id="UP001595526">
    <property type="component" value="Unassembled WGS sequence"/>
</dbReference>
<gene>
    <name evidence="14" type="ORF">ACFOET_10645</name>
</gene>
<feature type="transmembrane region" description="Helical" evidence="13">
    <location>
        <begin position="37"/>
        <end position="57"/>
    </location>
</feature>
<evidence type="ECO:0000256" key="4">
    <source>
        <dbReference type="ARBA" id="ARBA00022692"/>
    </source>
</evidence>
<sequence>MPKRKQIDVFSHLLNIGWSVIFFTPLLMYWMEVGIDKWLSVLIMLSIVTAFVPRQILHKLRIYKNKKSYEKWRLKTFRKFVQEGDHSWATKTRTRSISNPLKAKQYLGKIDMYERFHWCCLIFFLLSSLHCFLHDRGTYGILITVANVVFNIPTILLQQYNRLRIEGLMKRQKEHV</sequence>
<keyword evidence="5" id="KW-0732">Signal</keyword>
<evidence type="ECO:0000313" key="15">
    <source>
        <dbReference type="Proteomes" id="UP001595526"/>
    </source>
</evidence>
<organism evidence="14 15">
    <name type="scientific">Parapedobacter deserti</name>
    <dbReference type="NCBI Taxonomy" id="1912957"/>
    <lineage>
        <taxon>Bacteria</taxon>
        <taxon>Pseudomonadati</taxon>
        <taxon>Bacteroidota</taxon>
        <taxon>Sphingobacteriia</taxon>
        <taxon>Sphingobacteriales</taxon>
        <taxon>Sphingobacteriaceae</taxon>
        <taxon>Parapedobacter</taxon>
    </lineage>
</organism>
<evidence type="ECO:0000256" key="6">
    <source>
        <dbReference type="ARBA" id="ARBA00022989"/>
    </source>
</evidence>
<evidence type="ECO:0000256" key="3">
    <source>
        <dbReference type="ARBA" id="ARBA00022679"/>
    </source>
</evidence>
<comment type="function">
    <text evidence="12">Catalyzes the acylation of glycosyl-4,4'-diaponeurosporenoate, i.e. the esterification of glucose at the C6'' position with the carboxyl group of the C(15) fatty acid 12-methyltetradecanoic acid, to yield staphyloxanthin. This is the last step in the biosynthesis of this orange pigment, present in most staphylococci strains.</text>
</comment>
<evidence type="ECO:0000313" key="14">
    <source>
        <dbReference type="EMBL" id="MFC3198067.1"/>
    </source>
</evidence>
<dbReference type="EMBL" id="JBHRTA010000030">
    <property type="protein sequence ID" value="MFC3198067.1"/>
    <property type="molecule type" value="Genomic_DNA"/>
</dbReference>
<keyword evidence="2" id="KW-1003">Cell membrane</keyword>
<comment type="caution">
    <text evidence="14">The sequence shown here is derived from an EMBL/GenBank/DDBJ whole genome shotgun (WGS) entry which is preliminary data.</text>
</comment>
<reference evidence="15" key="1">
    <citation type="journal article" date="2019" name="Int. J. Syst. Evol. Microbiol.">
        <title>The Global Catalogue of Microorganisms (GCM) 10K type strain sequencing project: providing services to taxonomists for standard genome sequencing and annotation.</title>
        <authorList>
            <consortium name="The Broad Institute Genomics Platform"/>
            <consortium name="The Broad Institute Genome Sequencing Center for Infectious Disease"/>
            <person name="Wu L."/>
            <person name="Ma J."/>
        </authorList>
    </citation>
    <scope>NUCLEOTIDE SEQUENCE [LARGE SCALE GENOMIC DNA]</scope>
    <source>
        <strain evidence="15">KCTC 52416</strain>
    </source>
</reference>
<evidence type="ECO:0000256" key="12">
    <source>
        <dbReference type="ARBA" id="ARBA00025324"/>
    </source>
</evidence>
<evidence type="ECO:0000256" key="1">
    <source>
        <dbReference type="ARBA" id="ARBA00004162"/>
    </source>
</evidence>
<dbReference type="Pfam" id="PF18927">
    <property type="entry name" value="CrtO"/>
    <property type="match status" value="1"/>
</dbReference>
<comment type="similarity">
    <text evidence="10">Belongs to the acyltransferase CrtO family.</text>
</comment>
<proteinExistence type="inferred from homology"/>
<protein>
    <recommendedName>
        <fullName evidence="11">Glycosyl-4,4'-diaponeurosporenoate acyltransferase</fullName>
    </recommendedName>
</protein>
<evidence type="ECO:0000256" key="5">
    <source>
        <dbReference type="ARBA" id="ARBA00022729"/>
    </source>
</evidence>
<keyword evidence="8" id="KW-0012">Acyltransferase</keyword>
<name>A0ABV7JLU5_9SPHI</name>
<comment type="subcellular location">
    <subcellularLocation>
        <location evidence="1">Cell membrane</location>
        <topology evidence="1">Single-pass membrane protein</topology>
    </subcellularLocation>
</comment>
<evidence type="ECO:0000256" key="2">
    <source>
        <dbReference type="ARBA" id="ARBA00022475"/>
    </source>
</evidence>
<evidence type="ECO:0000256" key="9">
    <source>
        <dbReference type="ARBA" id="ARBA00023588"/>
    </source>
</evidence>
<dbReference type="InterPro" id="IPR044021">
    <property type="entry name" value="CrtO"/>
</dbReference>
<keyword evidence="6 13" id="KW-1133">Transmembrane helix</keyword>
<evidence type="ECO:0000256" key="13">
    <source>
        <dbReference type="SAM" id="Phobius"/>
    </source>
</evidence>